<evidence type="ECO:0000256" key="1">
    <source>
        <dbReference type="ARBA" id="ARBA00004749"/>
    </source>
</evidence>
<keyword evidence="4" id="KW-0547">Nucleotide-binding</keyword>
<dbReference type="PANTHER" id="PTHR43851:SF3">
    <property type="entry name" value="COENZYME Q8"/>
    <property type="match status" value="1"/>
</dbReference>
<comment type="similarity">
    <text evidence="2">Belongs to the protein kinase superfamily. ADCK protein kinase family.</text>
</comment>
<dbReference type="PANTHER" id="PTHR43851">
    <property type="match status" value="1"/>
</dbReference>
<dbReference type="AlphaFoldDB" id="A0AAW0UZQ2"/>
<feature type="domain" description="ABC1 atypical kinase-like" evidence="7">
    <location>
        <begin position="735"/>
        <end position="975"/>
    </location>
</feature>
<dbReference type="GO" id="GO:0016740">
    <property type="term" value="F:transferase activity"/>
    <property type="evidence" value="ECO:0007669"/>
    <property type="project" value="UniProtKB-KW"/>
</dbReference>
<dbReference type="GO" id="GO:0005524">
    <property type="term" value="F:ATP binding"/>
    <property type="evidence" value="ECO:0007669"/>
    <property type="project" value="UniProtKB-KW"/>
</dbReference>
<evidence type="ECO:0000256" key="6">
    <source>
        <dbReference type="SAM" id="MobiDB-lite"/>
    </source>
</evidence>
<organism evidence="8 9">
    <name type="scientific">Scylla paramamosain</name>
    <name type="common">Mud crab</name>
    <dbReference type="NCBI Taxonomy" id="85552"/>
    <lineage>
        <taxon>Eukaryota</taxon>
        <taxon>Metazoa</taxon>
        <taxon>Ecdysozoa</taxon>
        <taxon>Arthropoda</taxon>
        <taxon>Crustacea</taxon>
        <taxon>Multicrustacea</taxon>
        <taxon>Malacostraca</taxon>
        <taxon>Eumalacostraca</taxon>
        <taxon>Eucarida</taxon>
        <taxon>Decapoda</taxon>
        <taxon>Pleocyemata</taxon>
        <taxon>Brachyura</taxon>
        <taxon>Eubrachyura</taxon>
        <taxon>Portunoidea</taxon>
        <taxon>Portunidae</taxon>
        <taxon>Portuninae</taxon>
        <taxon>Scylla</taxon>
    </lineage>
</organism>
<dbReference type="GO" id="GO:0006744">
    <property type="term" value="P:ubiquinone biosynthetic process"/>
    <property type="evidence" value="ECO:0007669"/>
    <property type="project" value="TreeGrafter"/>
</dbReference>
<reference evidence="8 9" key="1">
    <citation type="submission" date="2023-03" db="EMBL/GenBank/DDBJ databases">
        <title>High-quality genome of Scylla paramamosain provides insights in environmental adaptation.</title>
        <authorList>
            <person name="Zhang L."/>
        </authorList>
    </citation>
    <scope>NUCLEOTIDE SEQUENCE [LARGE SCALE GENOMIC DNA]</scope>
    <source>
        <strain evidence="8">LZ_2023a</strain>
        <tissue evidence="8">Muscle</tissue>
    </source>
</reference>
<keyword evidence="9" id="KW-1185">Reference proteome</keyword>
<dbReference type="EMBL" id="JARAKH010000003">
    <property type="protein sequence ID" value="KAK8405205.1"/>
    <property type="molecule type" value="Genomic_DNA"/>
</dbReference>
<dbReference type="InterPro" id="IPR051409">
    <property type="entry name" value="Atypical_kinase_ADCK"/>
</dbReference>
<evidence type="ECO:0000313" key="9">
    <source>
        <dbReference type="Proteomes" id="UP001487740"/>
    </source>
</evidence>
<dbReference type="CDD" id="cd13970">
    <property type="entry name" value="ABC1_ADCK3"/>
    <property type="match status" value="1"/>
</dbReference>
<protein>
    <recommendedName>
        <fullName evidence="7">ABC1 atypical kinase-like domain-containing protein</fullName>
    </recommendedName>
</protein>
<dbReference type="EMBL" id="JARAKH010000003">
    <property type="protein sequence ID" value="KAK8405204.1"/>
    <property type="molecule type" value="Genomic_DNA"/>
</dbReference>
<dbReference type="InterPro" id="IPR011009">
    <property type="entry name" value="Kinase-like_dom_sf"/>
</dbReference>
<feature type="compositionally biased region" description="Polar residues" evidence="6">
    <location>
        <begin position="247"/>
        <end position="256"/>
    </location>
</feature>
<dbReference type="InterPro" id="IPR034646">
    <property type="entry name" value="ADCK3_dom"/>
</dbReference>
<comment type="caution">
    <text evidence="8">The sequence shown here is derived from an EMBL/GenBank/DDBJ whole genome shotgun (WGS) entry which is preliminary data.</text>
</comment>
<gene>
    <name evidence="8" type="ORF">O3P69_001638</name>
</gene>
<feature type="compositionally biased region" description="Low complexity" evidence="6">
    <location>
        <begin position="476"/>
        <end position="487"/>
    </location>
</feature>
<dbReference type="InterPro" id="IPR004147">
    <property type="entry name" value="ABC1_dom"/>
</dbReference>
<name>A0AAW0UZQ2_SCYPA</name>
<feature type="region of interest" description="Disordered" evidence="6">
    <location>
        <begin position="460"/>
        <end position="492"/>
    </location>
</feature>
<dbReference type="Pfam" id="PF03109">
    <property type="entry name" value="ABC1"/>
    <property type="match status" value="1"/>
</dbReference>
<dbReference type="Proteomes" id="UP001487740">
    <property type="component" value="Unassembled WGS sequence"/>
</dbReference>
<evidence type="ECO:0000256" key="3">
    <source>
        <dbReference type="ARBA" id="ARBA00022679"/>
    </source>
</evidence>
<feature type="region of interest" description="Disordered" evidence="6">
    <location>
        <begin position="612"/>
        <end position="638"/>
    </location>
</feature>
<keyword evidence="5" id="KW-0067">ATP-binding</keyword>
<evidence type="ECO:0000313" key="8">
    <source>
        <dbReference type="EMBL" id="KAK8405204.1"/>
    </source>
</evidence>
<evidence type="ECO:0000256" key="4">
    <source>
        <dbReference type="ARBA" id="ARBA00022741"/>
    </source>
</evidence>
<proteinExistence type="inferred from homology"/>
<comment type="pathway">
    <text evidence="1">Cofactor biosynthesis; ubiquinone biosynthesis.</text>
</comment>
<sequence>MAKPPRSSDLVTVLRGLARVGSAAVDVRSQEMTRAWATSSIRPAVLEGATRLQETLTTVIQQPQTVQRNAAKGASEALARMSMVTEGLRAYNSSNVQQPATEFSEKFDSIEDTLHDHRVEELNIEELLMQEASSGPALASLDPTIDDGLGRVQEEAGNIVDKARSTREEVTKRVEEFEPLLNIAKGEEKEITKENLEILDRKLSELELGGISHGQSFVAEEEAAVADCNQENVSSDGAKESPEHSGVSASASTSPQELTIESFMMHETMDSYTDQLLSKSQSYLYNEVQAAAETVQKNVDGMGNEINQRVVEFEPLLDMKNVEKQEITEEDLQVIDESLSDLQDVAFGHNLKIFKEIENPKPVEDVIHDIVTSQTPDTEKATKAEPETLEQDLYNTVQREDFKEQCDSTPELADHSKDATIELENSISQVAKLVTVDDSYTSTVSDMKVDVQMQPSVDVPQTEKNISSETVSEGTPVSSVAPPSSDSTMPRGTGGVAVAPAISSTGAAATATAVAAASTVVTAAAAATTVASPTESLGESAAAAAAAAATAAVSPAVSSSVAAAVASPSVVAGEGAAAVSPTVSAGAGATAATDDVSNVTVTRLELKPVSAKPKPKLLGKKPLAKEKPKSTLAENAQARKVPHSRISRLVSFGGLAAGLGMGTLAEVTRRSLGLRQGKGGGSLLDSSPFLTEANAKRIVDTLCKVRGAALKLGQMLSIQDSALINPQLQKIFERVRQSADFMPTWQLEETIIRQLGDDWRSKVATFDEKPFAAASIGQVHLATLHDGRPVAMKIQYPGVAEGIESDINNLVSSLKVANIFPEGLFVDSVIEVAKRELRWECDYVREAECTRRFKELVKPYPELYVPEVIPELSTPQIITTELIAGIPVDKCIEVDQESKNYICEKVLSVCLMELFQFGFMQTDPNWSNFFYDAETEQLALLDFGACRDYDKDFVDKYLNLIHGAAVKDRDKVLKYSQELGFLTGYEAKVMIDAHIDAIMILGEAFQEDKPFNFGDQNTTYRIQHLVPVMISHRMCAPPEEIYSLHRKMSGVFLLCAKLKGVVNCYSLFQEILVNYKFGGTWEDFRAGKL</sequence>
<dbReference type="SUPFAM" id="SSF56112">
    <property type="entry name" value="Protein kinase-like (PK-like)"/>
    <property type="match status" value="1"/>
</dbReference>
<accession>A0AAW0UZQ2</accession>
<feature type="compositionally biased region" description="Polar residues" evidence="6">
    <location>
        <begin position="462"/>
        <end position="475"/>
    </location>
</feature>
<evidence type="ECO:0000259" key="7">
    <source>
        <dbReference type="Pfam" id="PF03109"/>
    </source>
</evidence>
<evidence type="ECO:0000256" key="5">
    <source>
        <dbReference type="ARBA" id="ARBA00022840"/>
    </source>
</evidence>
<keyword evidence="3" id="KW-0808">Transferase</keyword>
<feature type="region of interest" description="Disordered" evidence="6">
    <location>
        <begin position="227"/>
        <end position="256"/>
    </location>
</feature>
<evidence type="ECO:0000256" key="2">
    <source>
        <dbReference type="ARBA" id="ARBA00009670"/>
    </source>
</evidence>